<evidence type="ECO:0000259" key="19">
    <source>
        <dbReference type="PROSITE" id="PS50894"/>
    </source>
</evidence>
<dbReference type="PROSITE" id="PS50113">
    <property type="entry name" value="PAC"/>
    <property type="match status" value="1"/>
</dbReference>
<dbReference type="PROSITE" id="PS50894">
    <property type="entry name" value="HPT"/>
    <property type="match status" value="1"/>
</dbReference>
<comment type="catalytic activity">
    <reaction evidence="1">
        <text>ATP + protein L-histidine = ADP + protein N-phospho-L-histidine.</text>
        <dbReference type="EC" id="2.7.13.3"/>
    </reaction>
</comment>
<proteinExistence type="predicted"/>
<evidence type="ECO:0000256" key="13">
    <source>
        <dbReference type="PROSITE-ProRule" id="PRU00169"/>
    </source>
</evidence>
<evidence type="ECO:0000256" key="3">
    <source>
        <dbReference type="ARBA" id="ARBA00012438"/>
    </source>
</evidence>
<dbReference type="SMART" id="SM00448">
    <property type="entry name" value="REC"/>
    <property type="match status" value="2"/>
</dbReference>
<evidence type="ECO:0000256" key="5">
    <source>
        <dbReference type="ARBA" id="ARBA00022553"/>
    </source>
</evidence>
<dbReference type="RefSeq" id="WP_277862177.1">
    <property type="nucleotide sequence ID" value="NZ_JARRAG010000002.1"/>
</dbReference>
<dbReference type="SUPFAM" id="SSF55785">
    <property type="entry name" value="PYP-like sensor domain (PAS domain)"/>
    <property type="match status" value="1"/>
</dbReference>
<dbReference type="SUPFAM" id="SSF47226">
    <property type="entry name" value="Histidine-containing phosphotransfer domain, HPT domain"/>
    <property type="match status" value="1"/>
</dbReference>
<dbReference type="Pfam" id="PF00072">
    <property type="entry name" value="Response_reg"/>
    <property type="match status" value="2"/>
</dbReference>
<dbReference type="SUPFAM" id="SSF55874">
    <property type="entry name" value="ATPase domain of HSP90 chaperone/DNA topoisomerase II/histidine kinase"/>
    <property type="match status" value="1"/>
</dbReference>
<evidence type="ECO:0000256" key="11">
    <source>
        <dbReference type="ARBA" id="ARBA00023136"/>
    </source>
</evidence>
<dbReference type="Gene3D" id="3.30.450.20">
    <property type="entry name" value="PAS domain"/>
    <property type="match status" value="1"/>
</dbReference>
<evidence type="ECO:0000256" key="12">
    <source>
        <dbReference type="PROSITE-ProRule" id="PRU00110"/>
    </source>
</evidence>
<dbReference type="InterPro" id="IPR003594">
    <property type="entry name" value="HATPase_dom"/>
</dbReference>
<dbReference type="CDD" id="cd16922">
    <property type="entry name" value="HATPase_EvgS-ArcB-TorS-like"/>
    <property type="match status" value="1"/>
</dbReference>
<reference evidence="20 21" key="1">
    <citation type="submission" date="2023-03" db="EMBL/GenBank/DDBJ databases">
        <title>Paludisphaera mucosa sp. nov. a novel planctomycete from northern fen.</title>
        <authorList>
            <person name="Ivanova A."/>
        </authorList>
    </citation>
    <scope>NUCLEOTIDE SEQUENCE [LARGE SCALE GENOMIC DNA]</scope>
    <source>
        <strain evidence="20 21">Pla2</strain>
    </source>
</reference>
<dbReference type="PROSITE" id="PS50112">
    <property type="entry name" value="PAS"/>
    <property type="match status" value="1"/>
</dbReference>
<keyword evidence="11 14" id="KW-0472">Membrane</keyword>
<keyword evidence="21" id="KW-1185">Reference proteome</keyword>
<dbReference type="PRINTS" id="PR00344">
    <property type="entry name" value="BCTRLSENSOR"/>
</dbReference>
<feature type="domain" description="Histidine kinase" evidence="15">
    <location>
        <begin position="380"/>
        <end position="605"/>
    </location>
</feature>
<dbReference type="InterPro" id="IPR000700">
    <property type="entry name" value="PAS-assoc_C"/>
</dbReference>
<dbReference type="SMART" id="SM00388">
    <property type="entry name" value="HisKA"/>
    <property type="match status" value="1"/>
</dbReference>
<feature type="domain" description="PAC" evidence="18">
    <location>
        <begin position="310"/>
        <end position="362"/>
    </location>
</feature>
<evidence type="ECO:0000256" key="8">
    <source>
        <dbReference type="ARBA" id="ARBA00022840"/>
    </source>
</evidence>
<evidence type="ECO:0000259" key="15">
    <source>
        <dbReference type="PROSITE" id="PS50109"/>
    </source>
</evidence>
<feature type="domain" description="Response regulatory" evidence="16">
    <location>
        <begin position="775"/>
        <end position="894"/>
    </location>
</feature>
<keyword evidence="4" id="KW-1003">Cell membrane</keyword>
<sequence>MTSRASDDEWVHDRSCVLFAEHSRRIARRADRLFAALLLSQWAAALGVALAISPLAWAGESSRIHVHVWTALFLGGLIAAPAAWLAIMLPCRASTRYVVAAAQMFMGALLIHLTGGRIETHFHIFGSLALLAFYRDWKVVAVGSAVVVADHVLRGAFWPRSIFGTETPGAWRWVEHAAWVAFEDAFLIPHCLRGTAEMHEVAAQRARVEIAAARVEAEVVARTAELAAATALAEQGEERFRGAFDSAAIGMALVAPDGRWLKVNEALCEIVGYPSGELLGRTFQDVTHPEDVDADREEARRLLAGDTPSYRMEKRYLHKDGRVVWVMLSVSLVRDGEGAPLHFVSQIEDVTARRLFEVELRRARDEAMDASRAKGEFLANMSHEIRTPMNGILGMTELALDTELTAPQREYLGLVKASADSLLAVINDILDFSKIEAGKLRLDPEPFALRDHVDETLKTLAPRAHSKGLELSARIAPGLPDALEGDSGRLRQILVNLVGNAVKFTEAGEVAVSVDAWELEPTRPADEVGLHFSVRDTGIGVPREKQEGIFEPFEQADGSTTRRYGGSGLGLAITVKLVEMMGGRIWVESKPGEGSTFHFTACMPAQRGCPKVRGEARPERLLGLRVLVVDDNRTNLRILEELLLHWGAEPTSAAGGAAGLGALRAAKSSGRPFSMVLLDCMMPDLDGYAVAEWIKADPGLAETHVVMLTSNDESGKAALCRSLGIAARLTKPVRRSELFATIVDLVSSPPDGGGRDHEGPARVVDVATPVGRRLKILLAEDHVVNQKVIRGMLAKRGHSVAIAGDGRRALAARGGAAFDLILMDVQMPDMDGFEAVAAIRDDERARGLPRLPVVALTAHAMKGDRERCLAAGFDGYASKPIRSEALFAVIDQVLGSPAGGDARTHEAPPSGVFDREAALATASGDEDLLREILGLFFDDCPRLLAELRAAVEADDVETFVRAAHTLKGTSGHFAAEEVFEAASRLEAAARSGSCSGASVEIDAMIAALDRFRIAAGGLVPGDATSPIPCFETSHRSRLKERQPCP</sequence>
<dbReference type="Gene3D" id="3.30.565.10">
    <property type="entry name" value="Histidine kinase-like ATPase, C-terminal domain"/>
    <property type="match status" value="1"/>
</dbReference>
<evidence type="ECO:0000256" key="6">
    <source>
        <dbReference type="ARBA" id="ARBA00022692"/>
    </source>
</evidence>
<feature type="domain" description="Response regulatory" evidence="16">
    <location>
        <begin position="625"/>
        <end position="746"/>
    </location>
</feature>
<evidence type="ECO:0000259" key="18">
    <source>
        <dbReference type="PROSITE" id="PS50113"/>
    </source>
</evidence>
<dbReference type="InterPro" id="IPR001789">
    <property type="entry name" value="Sig_transdc_resp-reg_receiver"/>
</dbReference>
<gene>
    <name evidence="20" type="ORF">PZE19_18855</name>
</gene>
<dbReference type="InterPro" id="IPR036641">
    <property type="entry name" value="HPT_dom_sf"/>
</dbReference>
<dbReference type="InterPro" id="IPR011006">
    <property type="entry name" value="CheY-like_superfamily"/>
</dbReference>
<protein>
    <recommendedName>
        <fullName evidence="3">histidine kinase</fullName>
        <ecNumber evidence="3">2.7.13.3</ecNumber>
    </recommendedName>
</protein>
<dbReference type="CDD" id="cd00088">
    <property type="entry name" value="HPT"/>
    <property type="match status" value="1"/>
</dbReference>
<evidence type="ECO:0000256" key="2">
    <source>
        <dbReference type="ARBA" id="ARBA00004651"/>
    </source>
</evidence>
<feature type="transmembrane region" description="Helical" evidence="14">
    <location>
        <begin position="64"/>
        <end position="85"/>
    </location>
</feature>
<dbReference type="Proteomes" id="UP001216907">
    <property type="component" value="Unassembled WGS sequence"/>
</dbReference>
<dbReference type="InterPro" id="IPR000014">
    <property type="entry name" value="PAS"/>
</dbReference>
<keyword evidence="8" id="KW-0067">ATP-binding</keyword>
<dbReference type="InterPro" id="IPR005467">
    <property type="entry name" value="His_kinase_dom"/>
</dbReference>
<dbReference type="Pfam" id="PF00512">
    <property type="entry name" value="HisKA"/>
    <property type="match status" value="1"/>
</dbReference>
<evidence type="ECO:0000313" key="20">
    <source>
        <dbReference type="EMBL" id="MDG3005851.1"/>
    </source>
</evidence>
<dbReference type="CDD" id="cd00082">
    <property type="entry name" value="HisKA"/>
    <property type="match status" value="1"/>
</dbReference>
<dbReference type="NCBIfam" id="TIGR00229">
    <property type="entry name" value="sensory_box"/>
    <property type="match status" value="1"/>
</dbReference>
<dbReference type="Pfam" id="PF01627">
    <property type="entry name" value="Hpt"/>
    <property type="match status" value="1"/>
</dbReference>
<organism evidence="20 21">
    <name type="scientific">Paludisphaera mucosa</name>
    <dbReference type="NCBI Taxonomy" id="3030827"/>
    <lineage>
        <taxon>Bacteria</taxon>
        <taxon>Pseudomonadati</taxon>
        <taxon>Planctomycetota</taxon>
        <taxon>Planctomycetia</taxon>
        <taxon>Isosphaerales</taxon>
        <taxon>Isosphaeraceae</taxon>
        <taxon>Paludisphaera</taxon>
    </lineage>
</organism>
<dbReference type="PROSITE" id="PS50110">
    <property type="entry name" value="RESPONSE_REGULATORY"/>
    <property type="match status" value="2"/>
</dbReference>
<evidence type="ECO:0000256" key="9">
    <source>
        <dbReference type="ARBA" id="ARBA00022989"/>
    </source>
</evidence>
<feature type="domain" description="PAS" evidence="17">
    <location>
        <begin position="236"/>
        <end position="306"/>
    </location>
</feature>
<dbReference type="EC" id="2.7.13.3" evidence="3"/>
<evidence type="ECO:0000256" key="1">
    <source>
        <dbReference type="ARBA" id="ARBA00000085"/>
    </source>
</evidence>
<dbReference type="PANTHER" id="PTHR45339:SF1">
    <property type="entry name" value="HYBRID SIGNAL TRANSDUCTION HISTIDINE KINASE J"/>
    <property type="match status" value="1"/>
</dbReference>
<feature type="modified residue" description="4-aspartylphosphate" evidence="13">
    <location>
        <position position="824"/>
    </location>
</feature>
<dbReference type="Gene3D" id="3.40.50.2300">
    <property type="match status" value="2"/>
</dbReference>
<feature type="modified residue" description="Phosphohistidine" evidence="12">
    <location>
        <position position="964"/>
    </location>
</feature>
<dbReference type="SMART" id="SM00073">
    <property type="entry name" value="HPT"/>
    <property type="match status" value="1"/>
</dbReference>
<dbReference type="InterPro" id="IPR008207">
    <property type="entry name" value="Sig_transdc_His_kin_Hpt_dom"/>
</dbReference>
<dbReference type="InterPro" id="IPR013655">
    <property type="entry name" value="PAS_fold_3"/>
</dbReference>
<evidence type="ECO:0000259" key="16">
    <source>
        <dbReference type="PROSITE" id="PS50110"/>
    </source>
</evidence>
<keyword evidence="5 13" id="KW-0597">Phosphoprotein</keyword>
<dbReference type="InterPro" id="IPR001610">
    <property type="entry name" value="PAC"/>
</dbReference>
<dbReference type="InterPro" id="IPR004358">
    <property type="entry name" value="Sig_transdc_His_kin-like_C"/>
</dbReference>
<dbReference type="InterPro" id="IPR035965">
    <property type="entry name" value="PAS-like_dom_sf"/>
</dbReference>
<dbReference type="SMART" id="SM00387">
    <property type="entry name" value="HATPase_c"/>
    <property type="match status" value="1"/>
</dbReference>
<dbReference type="SMART" id="SM00086">
    <property type="entry name" value="PAC"/>
    <property type="match status" value="1"/>
</dbReference>
<accession>A0ABT6FE43</accession>
<evidence type="ECO:0000256" key="14">
    <source>
        <dbReference type="SAM" id="Phobius"/>
    </source>
</evidence>
<feature type="domain" description="HPt" evidence="19">
    <location>
        <begin position="925"/>
        <end position="1018"/>
    </location>
</feature>
<dbReference type="SMART" id="SM00091">
    <property type="entry name" value="PAS"/>
    <property type="match status" value="1"/>
</dbReference>
<dbReference type="Pfam" id="PF02518">
    <property type="entry name" value="HATPase_c"/>
    <property type="match status" value="1"/>
</dbReference>
<comment type="subcellular location">
    <subcellularLocation>
        <location evidence="2">Cell membrane</location>
        <topology evidence="2">Multi-pass membrane protein</topology>
    </subcellularLocation>
</comment>
<evidence type="ECO:0000256" key="7">
    <source>
        <dbReference type="ARBA" id="ARBA00022741"/>
    </source>
</evidence>
<dbReference type="InterPro" id="IPR036097">
    <property type="entry name" value="HisK_dim/P_sf"/>
</dbReference>
<dbReference type="Gene3D" id="1.20.120.160">
    <property type="entry name" value="HPT domain"/>
    <property type="match status" value="1"/>
</dbReference>
<dbReference type="InterPro" id="IPR036890">
    <property type="entry name" value="HATPase_C_sf"/>
</dbReference>
<dbReference type="EMBL" id="JARRAG010000002">
    <property type="protein sequence ID" value="MDG3005851.1"/>
    <property type="molecule type" value="Genomic_DNA"/>
</dbReference>
<evidence type="ECO:0000256" key="10">
    <source>
        <dbReference type="ARBA" id="ARBA00023012"/>
    </source>
</evidence>
<feature type="transmembrane region" description="Helical" evidence="14">
    <location>
        <begin position="33"/>
        <end position="58"/>
    </location>
</feature>
<keyword evidence="9 14" id="KW-1133">Transmembrane helix</keyword>
<keyword evidence="6 14" id="KW-0812">Transmembrane</keyword>
<dbReference type="SUPFAM" id="SSF52172">
    <property type="entry name" value="CheY-like"/>
    <property type="match status" value="2"/>
</dbReference>
<evidence type="ECO:0000313" key="21">
    <source>
        <dbReference type="Proteomes" id="UP001216907"/>
    </source>
</evidence>
<dbReference type="SUPFAM" id="SSF47384">
    <property type="entry name" value="Homodimeric domain of signal transducing histidine kinase"/>
    <property type="match status" value="1"/>
</dbReference>
<feature type="transmembrane region" description="Helical" evidence="14">
    <location>
        <begin position="97"/>
        <end position="115"/>
    </location>
</feature>
<dbReference type="Gene3D" id="1.10.287.130">
    <property type="match status" value="1"/>
</dbReference>
<name>A0ABT6FE43_9BACT</name>
<keyword evidence="7" id="KW-0547">Nucleotide-binding</keyword>
<comment type="caution">
    <text evidence="20">The sequence shown here is derived from an EMBL/GenBank/DDBJ whole genome shotgun (WGS) entry which is preliminary data.</text>
</comment>
<dbReference type="CDD" id="cd00130">
    <property type="entry name" value="PAS"/>
    <property type="match status" value="1"/>
</dbReference>
<feature type="modified residue" description="4-aspartylphosphate" evidence="13">
    <location>
        <position position="679"/>
    </location>
</feature>
<dbReference type="InterPro" id="IPR003661">
    <property type="entry name" value="HisK_dim/P_dom"/>
</dbReference>
<keyword evidence="10" id="KW-0902">Two-component regulatory system</keyword>
<dbReference type="PROSITE" id="PS50109">
    <property type="entry name" value="HIS_KIN"/>
    <property type="match status" value="1"/>
</dbReference>
<evidence type="ECO:0000259" key="17">
    <source>
        <dbReference type="PROSITE" id="PS50112"/>
    </source>
</evidence>
<dbReference type="PANTHER" id="PTHR45339">
    <property type="entry name" value="HYBRID SIGNAL TRANSDUCTION HISTIDINE KINASE J"/>
    <property type="match status" value="1"/>
</dbReference>
<dbReference type="Pfam" id="PF08447">
    <property type="entry name" value="PAS_3"/>
    <property type="match status" value="1"/>
</dbReference>
<evidence type="ECO:0000256" key="4">
    <source>
        <dbReference type="ARBA" id="ARBA00022475"/>
    </source>
</evidence>
<dbReference type="CDD" id="cd17546">
    <property type="entry name" value="REC_hyHK_CKI1_RcsC-like"/>
    <property type="match status" value="1"/>
</dbReference>